<evidence type="ECO:0000313" key="3">
    <source>
        <dbReference type="EMBL" id="MPM57515.1"/>
    </source>
</evidence>
<dbReference type="EMBL" id="VSSQ01016314">
    <property type="protein sequence ID" value="MPM57515.1"/>
    <property type="molecule type" value="Genomic_DNA"/>
</dbReference>
<feature type="region of interest" description="Disordered" evidence="1">
    <location>
        <begin position="23"/>
        <end position="50"/>
    </location>
</feature>
<comment type="caution">
    <text evidence="3">The sequence shown here is derived from an EMBL/GenBank/DDBJ whole genome shotgun (WGS) entry which is preliminary data.</text>
</comment>
<proteinExistence type="predicted"/>
<dbReference type="GO" id="GO:0046872">
    <property type="term" value="F:metal ion binding"/>
    <property type="evidence" value="ECO:0007669"/>
    <property type="project" value="InterPro"/>
</dbReference>
<accession>A0A645AW93</accession>
<name>A0A645AW93_9ZZZZ</name>
<sequence>MKTTILATFALSTLLFIACNSGSSGKNNSAPDNEMEHMETGTQHNETDHMTAGGAHEEHAMLNVNGKCEMCKDRIEKAAKEVEGVSFASWEMEKQVLHLNYDPEKTSPDNIAKAVAKAGHDTDKFKADQAAYNALPECCKYRN</sequence>
<dbReference type="PROSITE" id="PS51257">
    <property type="entry name" value="PROKAR_LIPOPROTEIN"/>
    <property type="match status" value="1"/>
</dbReference>
<dbReference type="InterPro" id="IPR036163">
    <property type="entry name" value="HMA_dom_sf"/>
</dbReference>
<dbReference type="AlphaFoldDB" id="A0A645AW93"/>
<dbReference type="InterPro" id="IPR006121">
    <property type="entry name" value="HMA_dom"/>
</dbReference>
<organism evidence="3">
    <name type="scientific">bioreactor metagenome</name>
    <dbReference type="NCBI Taxonomy" id="1076179"/>
    <lineage>
        <taxon>unclassified sequences</taxon>
        <taxon>metagenomes</taxon>
        <taxon>ecological metagenomes</taxon>
    </lineage>
</organism>
<feature type="domain" description="HMA" evidence="2">
    <location>
        <begin position="57"/>
        <end position="123"/>
    </location>
</feature>
<feature type="compositionally biased region" description="Basic and acidic residues" evidence="1">
    <location>
        <begin position="34"/>
        <end position="50"/>
    </location>
</feature>
<dbReference type="SUPFAM" id="SSF55008">
    <property type="entry name" value="HMA, heavy metal-associated domain"/>
    <property type="match status" value="1"/>
</dbReference>
<dbReference type="PROSITE" id="PS50846">
    <property type="entry name" value="HMA_2"/>
    <property type="match status" value="1"/>
</dbReference>
<dbReference type="CDD" id="cd00371">
    <property type="entry name" value="HMA"/>
    <property type="match status" value="1"/>
</dbReference>
<evidence type="ECO:0000256" key="1">
    <source>
        <dbReference type="SAM" id="MobiDB-lite"/>
    </source>
</evidence>
<evidence type="ECO:0000259" key="2">
    <source>
        <dbReference type="PROSITE" id="PS50846"/>
    </source>
</evidence>
<reference evidence="3" key="1">
    <citation type="submission" date="2019-08" db="EMBL/GenBank/DDBJ databases">
        <authorList>
            <person name="Kucharzyk K."/>
            <person name="Murdoch R.W."/>
            <person name="Higgins S."/>
            <person name="Loffler F."/>
        </authorList>
    </citation>
    <scope>NUCLEOTIDE SEQUENCE</scope>
</reference>
<protein>
    <recommendedName>
        <fullName evidence="2">HMA domain-containing protein</fullName>
    </recommendedName>
</protein>
<dbReference type="Pfam" id="PF00403">
    <property type="entry name" value="HMA"/>
    <property type="match status" value="1"/>
</dbReference>
<dbReference type="Gene3D" id="3.30.70.100">
    <property type="match status" value="1"/>
</dbReference>
<gene>
    <name evidence="3" type="ORF">SDC9_104337</name>
</gene>